<organism evidence="2 3">
    <name type="scientific">Anaerotruncus colihominis</name>
    <dbReference type="NCBI Taxonomy" id="169435"/>
    <lineage>
        <taxon>Bacteria</taxon>
        <taxon>Bacillati</taxon>
        <taxon>Bacillota</taxon>
        <taxon>Clostridia</taxon>
        <taxon>Eubacteriales</taxon>
        <taxon>Oscillospiraceae</taxon>
        <taxon>Anaerotruncus</taxon>
    </lineage>
</organism>
<evidence type="ECO:0000313" key="3">
    <source>
        <dbReference type="Proteomes" id="UP000196386"/>
    </source>
</evidence>
<dbReference type="RefSeq" id="WP_087298853.1">
    <property type="nucleotide sequence ID" value="NZ_NFKP01000001.1"/>
</dbReference>
<feature type="transmembrane region" description="Helical" evidence="1">
    <location>
        <begin position="71"/>
        <end position="91"/>
    </location>
</feature>
<sequence>MGKYSLSSIAKSVRTAMKKHSPEILTGIGIAGMITTTVMAVRATPKALILIEEKKDELETDQLSGKEIVKTAWPCYIPAAIVGSVSIFCLIGASSTNLRRNAALATAYTLSESTLREYQEKVVEAIGDKKEQTIRESMAKEKIVKNPVREVILTEKGGNTICYDAISGRYFKSDRDTINRAVNELNWQMRDDMYVTLNEFYYALGLDGTKLGDDLGWSIEKGYIELDFSSHLDANGTPCLVIDYRVAPVYDYHSR</sequence>
<evidence type="ECO:0000256" key="1">
    <source>
        <dbReference type="SAM" id="Phobius"/>
    </source>
</evidence>
<name>A0A1Y4N3R5_9FIRM</name>
<reference evidence="3" key="1">
    <citation type="submission" date="2017-04" db="EMBL/GenBank/DDBJ databases">
        <title>Function of individual gut microbiota members based on whole genome sequencing of pure cultures obtained from chicken caecum.</title>
        <authorList>
            <person name="Medvecky M."/>
            <person name="Cejkova D."/>
            <person name="Polansky O."/>
            <person name="Karasova D."/>
            <person name="Kubasova T."/>
            <person name="Cizek A."/>
            <person name="Rychlik I."/>
        </authorList>
    </citation>
    <scope>NUCLEOTIDE SEQUENCE [LARGE SCALE GENOMIC DNA]</scope>
    <source>
        <strain evidence="3">An175</strain>
    </source>
</reference>
<gene>
    <name evidence="2" type="ORF">B5F11_00125</name>
</gene>
<dbReference type="Proteomes" id="UP000196386">
    <property type="component" value="Unassembled WGS sequence"/>
</dbReference>
<keyword evidence="1" id="KW-1133">Transmembrane helix</keyword>
<protein>
    <submittedName>
        <fullName evidence="2">Uncharacterized protein</fullName>
    </submittedName>
</protein>
<comment type="caution">
    <text evidence="2">The sequence shown here is derived from an EMBL/GenBank/DDBJ whole genome shotgun (WGS) entry which is preliminary data.</text>
</comment>
<dbReference type="AlphaFoldDB" id="A0A1Y4N3R5"/>
<proteinExistence type="predicted"/>
<dbReference type="InterPro" id="IPR045933">
    <property type="entry name" value="DUF6353"/>
</dbReference>
<evidence type="ECO:0000313" key="2">
    <source>
        <dbReference type="EMBL" id="OUP71334.1"/>
    </source>
</evidence>
<accession>A0A1Y4N3R5</accession>
<keyword evidence="1" id="KW-0812">Transmembrane</keyword>
<keyword evidence="1" id="KW-0472">Membrane</keyword>
<dbReference type="Pfam" id="PF19880">
    <property type="entry name" value="DUF6353"/>
    <property type="match status" value="1"/>
</dbReference>
<feature type="transmembrane region" description="Helical" evidence="1">
    <location>
        <begin position="24"/>
        <end position="51"/>
    </location>
</feature>
<dbReference type="EMBL" id="NFKP01000001">
    <property type="protein sequence ID" value="OUP71334.1"/>
    <property type="molecule type" value="Genomic_DNA"/>
</dbReference>